<evidence type="ECO:0000256" key="11">
    <source>
        <dbReference type="PIRNR" id="PIRNR001461"/>
    </source>
</evidence>
<evidence type="ECO:0000256" key="6">
    <source>
        <dbReference type="ARBA" id="ARBA00009541"/>
    </source>
</evidence>
<dbReference type="SUPFAM" id="SSF51366">
    <property type="entry name" value="Ribulose-phoshate binding barrel"/>
    <property type="match status" value="1"/>
</dbReference>
<keyword evidence="13" id="KW-0862">Zinc</keyword>
<dbReference type="PIRSF" id="PIRSF001461">
    <property type="entry name" value="RPE"/>
    <property type="match status" value="1"/>
</dbReference>
<dbReference type="GO" id="GO:0046872">
    <property type="term" value="F:metal ion binding"/>
    <property type="evidence" value="ECO:0007669"/>
    <property type="project" value="UniProtKB-UniRule"/>
</dbReference>
<dbReference type="PROSITE" id="PS01086">
    <property type="entry name" value="RIBUL_P_3_EPIMER_2"/>
    <property type="match status" value="1"/>
</dbReference>
<dbReference type="PANTHER" id="PTHR11749">
    <property type="entry name" value="RIBULOSE-5-PHOSPHATE-3-EPIMERASE"/>
    <property type="match status" value="1"/>
</dbReference>
<feature type="binding site" evidence="10 14">
    <location>
        <begin position="197"/>
        <end position="198"/>
    </location>
    <ligand>
        <name>substrate</name>
    </ligand>
</feature>
<dbReference type="GO" id="GO:0005737">
    <property type="term" value="C:cytoplasm"/>
    <property type="evidence" value="ECO:0007669"/>
    <property type="project" value="UniProtKB-ARBA"/>
</dbReference>
<keyword evidence="13" id="KW-0170">Cobalt</keyword>
<feature type="active site" description="Proton donor" evidence="10 12">
    <location>
        <position position="175"/>
    </location>
</feature>
<comment type="cofactor">
    <cofactor evidence="2">
        <name>Mn(2+)</name>
        <dbReference type="ChEBI" id="CHEBI:29035"/>
    </cofactor>
</comment>
<evidence type="ECO:0000256" key="7">
    <source>
        <dbReference type="ARBA" id="ARBA00013188"/>
    </source>
</evidence>
<evidence type="ECO:0000256" key="8">
    <source>
        <dbReference type="ARBA" id="ARBA00022723"/>
    </source>
</evidence>
<feature type="binding site" evidence="10 13">
    <location>
        <position position="65"/>
    </location>
    <ligand>
        <name>a divalent metal cation</name>
        <dbReference type="ChEBI" id="CHEBI:60240"/>
    </ligand>
</feature>
<dbReference type="EC" id="5.1.3.1" evidence="7 10"/>
<dbReference type="InterPro" id="IPR013785">
    <property type="entry name" value="Aldolase_TIM"/>
</dbReference>
<dbReference type="HAMAP" id="MF_02227">
    <property type="entry name" value="RPE"/>
    <property type="match status" value="1"/>
</dbReference>
<reference evidence="16" key="1">
    <citation type="submission" date="2016-10" db="EMBL/GenBank/DDBJ databases">
        <authorList>
            <person name="Wegmann U."/>
        </authorList>
    </citation>
    <scope>NUCLEOTIDE SEQUENCE [LARGE SCALE GENOMIC DNA]</scope>
</reference>
<feature type="binding site" evidence="10 14">
    <location>
        <begin position="141"/>
        <end position="144"/>
    </location>
    <ligand>
        <name>substrate</name>
    </ligand>
</feature>
<keyword evidence="16" id="KW-1185">Reference proteome</keyword>
<evidence type="ECO:0000256" key="2">
    <source>
        <dbReference type="ARBA" id="ARBA00001936"/>
    </source>
</evidence>
<evidence type="ECO:0000313" key="16">
    <source>
        <dbReference type="Proteomes" id="UP000186323"/>
    </source>
</evidence>
<dbReference type="Gene3D" id="3.20.20.70">
    <property type="entry name" value="Aldolase class I"/>
    <property type="match status" value="1"/>
</dbReference>
<keyword evidence="10 11" id="KW-0119">Carbohydrate metabolism</keyword>
<dbReference type="InterPro" id="IPR011060">
    <property type="entry name" value="RibuloseP-bd_barrel"/>
</dbReference>
<dbReference type="PROSITE" id="PS01085">
    <property type="entry name" value="RIBUL_P_3_EPIMER_1"/>
    <property type="match status" value="1"/>
</dbReference>
<comment type="cofactor">
    <cofactor evidence="10 13">
        <name>a divalent metal cation</name>
        <dbReference type="ChEBI" id="CHEBI:60240"/>
    </cofactor>
    <text evidence="10 13">Binds 1 divalent metal cation per subunit.</text>
</comment>
<dbReference type="Pfam" id="PF00834">
    <property type="entry name" value="Ribul_P_3_epim"/>
    <property type="match status" value="1"/>
</dbReference>
<evidence type="ECO:0000256" key="12">
    <source>
        <dbReference type="PIRSR" id="PIRSR001461-1"/>
    </source>
</evidence>
<keyword evidence="8 10" id="KW-0479">Metal-binding</keyword>
<evidence type="ECO:0000256" key="5">
    <source>
        <dbReference type="ARBA" id="ARBA00001954"/>
    </source>
</evidence>
<dbReference type="AlphaFoldDB" id="A0A1K1LHG9"/>
<comment type="pathway">
    <text evidence="10">Carbohydrate degradation.</text>
</comment>
<protein>
    <recommendedName>
        <fullName evidence="7 10">Ribulose-phosphate 3-epimerase</fullName>
        <ecNumber evidence="7 10">5.1.3.1</ecNumber>
    </recommendedName>
</protein>
<dbReference type="GO" id="GO:0006098">
    <property type="term" value="P:pentose-phosphate shunt"/>
    <property type="evidence" value="ECO:0007669"/>
    <property type="project" value="UniProtKB-UniRule"/>
</dbReference>
<evidence type="ECO:0000313" key="15">
    <source>
        <dbReference type="EMBL" id="SFV74167.1"/>
    </source>
</evidence>
<dbReference type="InterPro" id="IPR000056">
    <property type="entry name" value="Ribul_P_3_epim-like"/>
</dbReference>
<comment type="function">
    <text evidence="10">Catalyzes the reversible epimerization of D-ribulose 5-phosphate to D-xylulose 5-phosphate.</text>
</comment>
<proteinExistence type="inferred from homology"/>
<keyword evidence="13" id="KW-0464">Manganese</keyword>
<dbReference type="KEGG" id="dpg:DESPIGER_2345"/>
<feature type="binding site" evidence="10 13">
    <location>
        <position position="175"/>
    </location>
    <ligand>
        <name>a divalent metal cation</name>
        <dbReference type="ChEBI" id="CHEBI:60240"/>
    </ligand>
</feature>
<dbReference type="Proteomes" id="UP000186323">
    <property type="component" value="Chromosome I"/>
</dbReference>
<name>A0A1K1LHG9_9BACT</name>
<dbReference type="GO" id="GO:0019323">
    <property type="term" value="P:pentose catabolic process"/>
    <property type="evidence" value="ECO:0007669"/>
    <property type="project" value="UniProtKB-UniRule"/>
</dbReference>
<organism evidence="15 16">
    <name type="scientific">Desulfovibrio piger</name>
    <dbReference type="NCBI Taxonomy" id="901"/>
    <lineage>
        <taxon>Bacteria</taxon>
        <taxon>Pseudomonadati</taxon>
        <taxon>Thermodesulfobacteriota</taxon>
        <taxon>Desulfovibrionia</taxon>
        <taxon>Desulfovibrionales</taxon>
        <taxon>Desulfovibrionaceae</taxon>
        <taxon>Desulfovibrio</taxon>
    </lineage>
</organism>
<dbReference type="EMBL" id="LT630450">
    <property type="protein sequence ID" value="SFV74167.1"/>
    <property type="molecule type" value="Genomic_DNA"/>
</dbReference>
<evidence type="ECO:0000256" key="3">
    <source>
        <dbReference type="ARBA" id="ARBA00001941"/>
    </source>
</evidence>
<keyword evidence="9 10" id="KW-0413">Isomerase</keyword>
<feature type="active site" description="Proton acceptor" evidence="10 12">
    <location>
        <position position="33"/>
    </location>
</feature>
<gene>
    <name evidence="10" type="primary">rpe</name>
    <name evidence="15" type="ORF">DESPIGER_2345</name>
</gene>
<feature type="binding site" evidence="14">
    <location>
        <position position="177"/>
    </location>
    <ligand>
        <name>substrate</name>
    </ligand>
</feature>
<comment type="catalytic activity">
    <reaction evidence="1 10 11">
        <text>D-ribulose 5-phosphate = D-xylulose 5-phosphate</text>
        <dbReference type="Rhea" id="RHEA:13677"/>
        <dbReference type="ChEBI" id="CHEBI:57737"/>
        <dbReference type="ChEBI" id="CHEBI:58121"/>
        <dbReference type="EC" id="5.1.3.1"/>
    </reaction>
</comment>
<evidence type="ECO:0000256" key="10">
    <source>
        <dbReference type="HAMAP-Rule" id="MF_02227"/>
    </source>
</evidence>
<dbReference type="RefSeq" id="WP_072336880.1">
    <property type="nucleotide sequence ID" value="NZ_DBGALU010000037.1"/>
</dbReference>
<dbReference type="CDD" id="cd00429">
    <property type="entry name" value="RPE"/>
    <property type="match status" value="1"/>
</dbReference>
<accession>A0A1K1LHG9</accession>
<dbReference type="NCBIfam" id="TIGR01163">
    <property type="entry name" value="rpe"/>
    <property type="match status" value="1"/>
</dbReference>
<comment type="cofactor">
    <cofactor evidence="4">
        <name>Zn(2+)</name>
        <dbReference type="ChEBI" id="CHEBI:29105"/>
    </cofactor>
</comment>
<dbReference type="InterPro" id="IPR026019">
    <property type="entry name" value="Ribul_P_3_epim"/>
</dbReference>
<feature type="binding site" evidence="10 14">
    <location>
        <position position="6"/>
    </location>
    <ligand>
        <name>substrate</name>
    </ligand>
</feature>
<evidence type="ECO:0000256" key="9">
    <source>
        <dbReference type="ARBA" id="ARBA00023235"/>
    </source>
</evidence>
<dbReference type="FunFam" id="3.20.20.70:FF:000004">
    <property type="entry name" value="Ribulose-phosphate 3-epimerase"/>
    <property type="match status" value="1"/>
</dbReference>
<comment type="cofactor">
    <cofactor evidence="5">
        <name>Fe(2+)</name>
        <dbReference type="ChEBI" id="CHEBI:29033"/>
    </cofactor>
</comment>
<feature type="binding site" evidence="10">
    <location>
        <begin position="175"/>
        <end position="177"/>
    </location>
    <ligand>
        <name>substrate</name>
    </ligand>
</feature>
<evidence type="ECO:0000256" key="1">
    <source>
        <dbReference type="ARBA" id="ARBA00001782"/>
    </source>
</evidence>
<comment type="similarity">
    <text evidence="6 10 11">Belongs to the ribulose-phosphate 3-epimerase family.</text>
</comment>
<dbReference type="NCBIfam" id="NF004076">
    <property type="entry name" value="PRK05581.1-4"/>
    <property type="match status" value="1"/>
</dbReference>
<sequence length="243" mass="26318">MILSPSLLSADFSRLADELAALEAAGISWLHLDIMDGAFVPNITFGQPVIQSLRQRSSRLFFDVHLMIEEPARYLEAFRDAGADMLVIHAEADRHPQRTLSEIRRLGMKAGLAFNPGTDIAPLRWLAPDLDMVLIMSVNPGFSGQKFIPQSFDKIRATRTMLNAAGAGDVLIQVDGGACPENTAQLVAAGADVLVSGSAFFGHPPYDRCHQRFQAAARTAADNAHDARCAAAALWQPGRALKK</sequence>
<dbReference type="GO" id="GO:0004750">
    <property type="term" value="F:D-ribulose-phosphate 3-epimerase activity"/>
    <property type="evidence" value="ECO:0007669"/>
    <property type="project" value="UniProtKB-UniRule"/>
</dbReference>
<dbReference type="OrthoDB" id="1645589at2"/>
<feature type="binding site" evidence="10 14">
    <location>
        <position position="65"/>
    </location>
    <ligand>
        <name>substrate</name>
    </ligand>
</feature>
<comment type="cofactor">
    <cofactor evidence="3">
        <name>Co(2+)</name>
        <dbReference type="ChEBI" id="CHEBI:48828"/>
    </cofactor>
</comment>
<evidence type="ECO:0000256" key="4">
    <source>
        <dbReference type="ARBA" id="ARBA00001947"/>
    </source>
</evidence>
<evidence type="ECO:0000256" key="14">
    <source>
        <dbReference type="PIRSR" id="PIRSR001461-3"/>
    </source>
</evidence>
<feature type="binding site" evidence="10 13">
    <location>
        <position position="33"/>
    </location>
    <ligand>
        <name>a divalent metal cation</name>
        <dbReference type="ChEBI" id="CHEBI:60240"/>
    </ligand>
</feature>
<evidence type="ECO:0000256" key="13">
    <source>
        <dbReference type="PIRSR" id="PIRSR001461-2"/>
    </source>
</evidence>
<feature type="binding site" evidence="10 13">
    <location>
        <position position="31"/>
    </location>
    <ligand>
        <name>a divalent metal cation</name>
        <dbReference type="ChEBI" id="CHEBI:60240"/>
    </ligand>
</feature>